<keyword evidence="17" id="KW-1185">Reference proteome</keyword>
<feature type="coiled-coil region" evidence="12">
    <location>
        <begin position="644"/>
        <end position="678"/>
    </location>
</feature>
<gene>
    <name evidence="16" type="ORF">ROHU_019487</name>
</gene>
<feature type="domain" description="BZIP" evidence="15">
    <location>
        <begin position="619"/>
        <end position="682"/>
    </location>
</feature>
<feature type="compositionally biased region" description="Polar residues" evidence="13">
    <location>
        <begin position="229"/>
        <end position="247"/>
    </location>
</feature>
<accession>A0A498N5S3</accession>
<feature type="region of interest" description="Disordered" evidence="13">
    <location>
        <begin position="208"/>
        <end position="288"/>
    </location>
</feature>
<keyword evidence="6" id="KW-0862">Zinc</keyword>
<dbReference type="Pfam" id="PF00096">
    <property type="entry name" value="zf-C2H2"/>
    <property type="match status" value="1"/>
</dbReference>
<dbReference type="InterPro" id="IPR046347">
    <property type="entry name" value="bZIP_sf"/>
</dbReference>
<evidence type="ECO:0000256" key="10">
    <source>
        <dbReference type="ARBA" id="ARBA00023242"/>
    </source>
</evidence>
<dbReference type="PROSITE" id="PS50157">
    <property type="entry name" value="ZINC_FINGER_C2H2_2"/>
    <property type="match status" value="3"/>
</dbReference>
<dbReference type="InterPro" id="IPR013087">
    <property type="entry name" value="Znf_C2H2_type"/>
</dbReference>
<evidence type="ECO:0000256" key="5">
    <source>
        <dbReference type="ARBA" id="ARBA00022771"/>
    </source>
</evidence>
<comment type="subcellular location">
    <subcellularLocation>
        <location evidence="1">Nucleus</location>
    </subcellularLocation>
</comment>
<dbReference type="AlphaFoldDB" id="A0A498N5S3"/>
<name>A0A498N5S3_LABRO</name>
<reference evidence="16 17" key="1">
    <citation type="submission" date="2018-03" db="EMBL/GenBank/DDBJ databases">
        <title>Draft genome sequence of Rohu Carp (Labeo rohita).</title>
        <authorList>
            <person name="Das P."/>
            <person name="Kushwaha B."/>
            <person name="Joshi C.G."/>
            <person name="Kumar D."/>
            <person name="Nagpure N.S."/>
            <person name="Sahoo L."/>
            <person name="Das S.P."/>
            <person name="Bit A."/>
            <person name="Patnaik S."/>
            <person name="Meher P.K."/>
            <person name="Jayasankar P."/>
            <person name="Koringa P.G."/>
            <person name="Patel N.V."/>
            <person name="Hinsu A.T."/>
            <person name="Kumar R."/>
            <person name="Pandey M."/>
            <person name="Agarwal S."/>
            <person name="Srivastava S."/>
            <person name="Singh M."/>
            <person name="Iquebal M.A."/>
            <person name="Jaiswal S."/>
            <person name="Angadi U.B."/>
            <person name="Kumar N."/>
            <person name="Raza M."/>
            <person name="Shah T.M."/>
            <person name="Rai A."/>
            <person name="Jena J.K."/>
        </authorList>
    </citation>
    <scope>NUCLEOTIDE SEQUENCE [LARGE SCALE GENOMIC DNA]</scope>
    <source>
        <strain evidence="16">DASCIFA01</strain>
        <tissue evidence="16">Testis</tissue>
    </source>
</reference>
<evidence type="ECO:0000313" key="17">
    <source>
        <dbReference type="Proteomes" id="UP000290572"/>
    </source>
</evidence>
<evidence type="ECO:0000256" key="3">
    <source>
        <dbReference type="ARBA" id="ARBA00022723"/>
    </source>
</evidence>
<evidence type="ECO:0000256" key="1">
    <source>
        <dbReference type="ARBA" id="ARBA00004123"/>
    </source>
</evidence>
<comment type="caution">
    <text evidence="16">The sequence shown here is derived from an EMBL/GenBank/DDBJ whole genome shotgun (WGS) entry which is preliminary data.</text>
</comment>
<dbReference type="Proteomes" id="UP000290572">
    <property type="component" value="Unassembled WGS sequence"/>
</dbReference>
<feature type="compositionally biased region" description="Polar residues" evidence="13">
    <location>
        <begin position="103"/>
        <end position="112"/>
    </location>
</feature>
<feature type="compositionally biased region" description="Basic and acidic residues" evidence="13">
    <location>
        <begin position="90"/>
        <end position="102"/>
    </location>
</feature>
<dbReference type="GO" id="GO:0000981">
    <property type="term" value="F:DNA-binding transcription factor activity, RNA polymerase II-specific"/>
    <property type="evidence" value="ECO:0007669"/>
    <property type="project" value="TreeGrafter"/>
</dbReference>
<organism evidence="16 17">
    <name type="scientific">Labeo rohita</name>
    <name type="common">Indian major carp</name>
    <name type="synonym">Cyprinus rohita</name>
    <dbReference type="NCBI Taxonomy" id="84645"/>
    <lineage>
        <taxon>Eukaryota</taxon>
        <taxon>Metazoa</taxon>
        <taxon>Chordata</taxon>
        <taxon>Craniata</taxon>
        <taxon>Vertebrata</taxon>
        <taxon>Euteleostomi</taxon>
        <taxon>Actinopterygii</taxon>
        <taxon>Neopterygii</taxon>
        <taxon>Teleostei</taxon>
        <taxon>Ostariophysi</taxon>
        <taxon>Cypriniformes</taxon>
        <taxon>Cyprinidae</taxon>
        <taxon>Labeoninae</taxon>
        <taxon>Labeonini</taxon>
        <taxon>Labeo</taxon>
    </lineage>
</organism>
<feature type="compositionally biased region" description="Gly residues" evidence="13">
    <location>
        <begin position="27"/>
        <end position="36"/>
    </location>
</feature>
<dbReference type="InterPro" id="IPR040223">
    <property type="entry name" value="PAR_bZIP"/>
</dbReference>
<keyword evidence="3" id="KW-0479">Metal-binding</keyword>
<dbReference type="SMART" id="SM00338">
    <property type="entry name" value="BRLZ"/>
    <property type="match status" value="1"/>
</dbReference>
<comment type="similarity">
    <text evidence="2">Belongs to the bZIP family. PAR subfamily.</text>
</comment>
<feature type="region of interest" description="Disordered" evidence="13">
    <location>
        <begin position="459"/>
        <end position="557"/>
    </location>
</feature>
<keyword evidence="7" id="KW-0805">Transcription regulation</keyword>
<dbReference type="GO" id="GO:0008270">
    <property type="term" value="F:zinc ion binding"/>
    <property type="evidence" value="ECO:0007669"/>
    <property type="project" value="UniProtKB-KW"/>
</dbReference>
<evidence type="ECO:0000259" key="15">
    <source>
        <dbReference type="PROSITE" id="PS50217"/>
    </source>
</evidence>
<keyword evidence="4" id="KW-0677">Repeat</keyword>
<evidence type="ECO:0000256" key="11">
    <source>
        <dbReference type="PROSITE-ProRule" id="PRU00042"/>
    </source>
</evidence>
<sequence>MQQEAGLPLPLPLHLSLSKEEGKGDSAVGGSGGGGGGRRKKAMAGYLPQRKTESSNNNSSSSHNSTNPNSSTSGGLNQENTPGLDGGSYRSDDFSDDYKDQRSQSNLYSGTTACGGGSMTGPALRKAPLAPTLHPHPQNQSQPHHQQPHLPLSSLLEDSEDDVTSSVNSAISAITAAAANCMSGDLAHSGGRGDDRRDIIGGLLGGLGLGPLAPPSGPLSTSGLEKSYRGSTNPSAVALNQQPNQQTPGGKPKRPRKPRKKKEPGVIGVEPPKRRQSSHRPGGPGGDVRPYLCSVCGRGFARRETLRRHDRIHTGEKPHHCTVCGKYFREAFHLSKHHTVHSGEKNYKCILCGKDFGYAQSLKRHGKLHQKGEMEEVPTTPGKDRMDIDEDSLGRCPLRNGCSNGLVADSNGAGTGSFSNSNNSSFLGPLLWERTLPCDGGLFQLQYMDLEEFLTENGMSSMHSTSNSTSAQIPSQSPQSAIPNQGSQCLPTSPPHCSSSSSPTATTASSSPSLLGLDMHTPQSMLGTGDCLHGTPPGSLEPTPSPSSTTCPPLPTPPIANCNDMLAPFDPDPADVALSSVPGQEAFDPRRHRFSEEELKPQPMIKKARKMLVPDDLKDEKYWSRRCKNNEAAKRSRDARRLKENQISVRAAFLERENAALRQEVADMRKELGRCRNILNKYESHHMDQ</sequence>
<feature type="compositionally biased region" description="Low complexity" evidence="13">
    <location>
        <begin position="133"/>
        <end position="150"/>
    </location>
</feature>
<feature type="compositionally biased region" description="Low complexity" evidence="13">
    <location>
        <begin position="54"/>
        <end position="73"/>
    </location>
</feature>
<feature type="domain" description="C2H2-type" evidence="14">
    <location>
        <begin position="319"/>
        <end position="346"/>
    </location>
</feature>
<feature type="compositionally biased region" description="Low complexity" evidence="13">
    <location>
        <begin position="459"/>
        <end position="483"/>
    </location>
</feature>
<keyword evidence="8" id="KW-0238">DNA-binding</keyword>
<dbReference type="SMART" id="SM00355">
    <property type="entry name" value="ZnF_C2H2"/>
    <property type="match status" value="3"/>
</dbReference>
<dbReference type="Gene3D" id="1.20.5.170">
    <property type="match status" value="1"/>
</dbReference>
<dbReference type="SUPFAM" id="SSF57959">
    <property type="entry name" value="Leucine zipper domain"/>
    <property type="match status" value="1"/>
</dbReference>
<feature type="domain" description="C2H2-type" evidence="14">
    <location>
        <begin position="347"/>
        <end position="374"/>
    </location>
</feature>
<evidence type="ECO:0000313" key="16">
    <source>
        <dbReference type="EMBL" id="RXN28161.1"/>
    </source>
</evidence>
<evidence type="ECO:0000256" key="6">
    <source>
        <dbReference type="ARBA" id="ARBA00022833"/>
    </source>
</evidence>
<dbReference type="EMBL" id="QBIY01011903">
    <property type="protein sequence ID" value="RXN28161.1"/>
    <property type="molecule type" value="Genomic_DNA"/>
</dbReference>
<dbReference type="STRING" id="84645.A0A498N5S3"/>
<evidence type="ECO:0000256" key="4">
    <source>
        <dbReference type="ARBA" id="ARBA00022737"/>
    </source>
</evidence>
<evidence type="ECO:0000256" key="9">
    <source>
        <dbReference type="ARBA" id="ARBA00023163"/>
    </source>
</evidence>
<dbReference type="GO" id="GO:0000978">
    <property type="term" value="F:RNA polymerase II cis-regulatory region sequence-specific DNA binding"/>
    <property type="evidence" value="ECO:0007669"/>
    <property type="project" value="TreeGrafter"/>
</dbReference>
<dbReference type="PANTHER" id="PTHR11988:SF7">
    <property type="entry name" value="D SITE-BINDING PROTEIN"/>
    <property type="match status" value="1"/>
</dbReference>
<keyword evidence="9" id="KW-0804">Transcription</keyword>
<feature type="region of interest" description="Disordered" evidence="13">
    <location>
        <begin position="367"/>
        <end position="388"/>
    </location>
</feature>
<dbReference type="GO" id="GO:0005634">
    <property type="term" value="C:nucleus"/>
    <property type="evidence" value="ECO:0007669"/>
    <property type="project" value="UniProtKB-SubCell"/>
</dbReference>
<feature type="compositionally biased region" description="Low complexity" evidence="13">
    <location>
        <begin position="495"/>
        <end position="513"/>
    </location>
</feature>
<dbReference type="InterPro" id="IPR036236">
    <property type="entry name" value="Znf_C2H2_sf"/>
</dbReference>
<dbReference type="PROSITE" id="PS00028">
    <property type="entry name" value="ZINC_FINGER_C2H2_1"/>
    <property type="match status" value="3"/>
</dbReference>
<dbReference type="PANTHER" id="PTHR11988">
    <property type="entry name" value="THYROTROPH EMBRYONIC FACTOR RELATED"/>
    <property type="match status" value="1"/>
</dbReference>
<evidence type="ECO:0000256" key="8">
    <source>
        <dbReference type="ARBA" id="ARBA00023125"/>
    </source>
</evidence>
<dbReference type="FunFam" id="3.30.160.60:FF:000624">
    <property type="entry name" value="zinc finger protein 697"/>
    <property type="match status" value="1"/>
</dbReference>
<dbReference type="FunFam" id="1.20.5.170:FF:000007">
    <property type="entry name" value="hepatic leukemia factor isoform X2"/>
    <property type="match status" value="1"/>
</dbReference>
<evidence type="ECO:0000256" key="13">
    <source>
        <dbReference type="SAM" id="MobiDB-lite"/>
    </source>
</evidence>
<keyword evidence="12" id="KW-0175">Coiled coil</keyword>
<proteinExistence type="inferred from homology"/>
<dbReference type="Gene3D" id="3.30.160.60">
    <property type="entry name" value="Classic Zinc Finger"/>
    <property type="match status" value="3"/>
</dbReference>
<evidence type="ECO:0000259" key="14">
    <source>
        <dbReference type="PROSITE" id="PS50157"/>
    </source>
</evidence>
<evidence type="ECO:0000256" key="7">
    <source>
        <dbReference type="ARBA" id="ARBA00023015"/>
    </source>
</evidence>
<feature type="region of interest" description="Disordered" evidence="13">
    <location>
        <begin position="1"/>
        <end position="150"/>
    </location>
</feature>
<dbReference type="Pfam" id="PF07716">
    <property type="entry name" value="bZIP_2"/>
    <property type="match status" value="1"/>
</dbReference>
<dbReference type="PROSITE" id="PS50217">
    <property type="entry name" value="BZIP"/>
    <property type="match status" value="1"/>
</dbReference>
<dbReference type="InterPro" id="IPR004827">
    <property type="entry name" value="bZIP"/>
</dbReference>
<protein>
    <submittedName>
        <fullName evidence="16">Hepatic leukemia factor-like protein</fullName>
    </submittedName>
</protein>
<feature type="compositionally biased region" description="Basic residues" evidence="13">
    <location>
        <begin position="251"/>
        <end position="262"/>
    </location>
</feature>
<keyword evidence="5 11" id="KW-0863">Zinc-finger</keyword>
<dbReference type="FunFam" id="3.30.160.60:FF:000100">
    <property type="entry name" value="Zinc finger 45-like"/>
    <property type="match status" value="1"/>
</dbReference>
<feature type="compositionally biased region" description="Low complexity" evidence="13">
    <location>
        <begin position="534"/>
        <end position="551"/>
    </location>
</feature>
<dbReference type="SUPFAM" id="SSF57667">
    <property type="entry name" value="beta-beta-alpha zinc fingers"/>
    <property type="match status" value="2"/>
</dbReference>
<dbReference type="FunFam" id="3.30.160.60:FF:000478">
    <property type="entry name" value="Zinc finger protein 133"/>
    <property type="match status" value="1"/>
</dbReference>
<feature type="domain" description="C2H2-type" evidence="14">
    <location>
        <begin position="291"/>
        <end position="318"/>
    </location>
</feature>
<keyword evidence="10" id="KW-0539">Nucleus</keyword>
<dbReference type="CDD" id="cd14695">
    <property type="entry name" value="bZIP_HLF"/>
    <property type="match status" value="1"/>
</dbReference>
<evidence type="ECO:0000256" key="12">
    <source>
        <dbReference type="SAM" id="Coils"/>
    </source>
</evidence>
<evidence type="ECO:0000256" key="2">
    <source>
        <dbReference type="ARBA" id="ARBA00009208"/>
    </source>
</evidence>